<organism evidence="7">
    <name type="scientific">Menopon gallinae</name>
    <name type="common">poultry shaft louse</name>
    <dbReference type="NCBI Taxonomy" id="328185"/>
    <lineage>
        <taxon>Eukaryota</taxon>
        <taxon>Metazoa</taxon>
        <taxon>Ecdysozoa</taxon>
        <taxon>Arthropoda</taxon>
        <taxon>Hexapoda</taxon>
        <taxon>Insecta</taxon>
        <taxon>Pterygota</taxon>
        <taxon>Neoptera</taxon>
        <taxon>Paraneoptera</taxon>
        <taxon>Psocodea</taxon>
        <taxon>Troctomorpha</taxon>
        <taxon>Phthiraptera</taxon>
        <taxon>Amblycera</taxon>
        <taxon>Menoponidae</taxon>
        <taxon>Menopon</taxon>
    </lineage>
</organism>
<reference evidence="7" key="1">
    <citation type="journal article" date="2024" name="Gigascience">
        <title>Chromosome-level genome of the poultry shaft louse Menopon gallinae provides insight into the host-switching and adaptive evolution of parasitic lice.</title>
        <authorList>
            <person name="Xu Y."/>
            <person name="Ma L."/>
            <person name="Liu S."/>
            <person name="Liang Y."/>
            <person name="Liu Q."/>
            <person name="He Z."/>
            <person name="Tian L."/>
            <person name="Duan Y."/>
            <person name="Cai W."/>
            <person name="Li H."/>
            <person name="Song F."/>
        </authorList>
    </citation>
    <scope>NUCLEOTIDE SEQUENCE</scope>
    <source>
        <strain evidence="7">Cailab_2023a</strain>
    </source>
</reference>
<comment type="caution">
    <text evidence="7">The sequence shown here is derived from an EMBL/GenBank/DDBJ whole genome shotgun (WGS) entry which is preliminary data.</text>
</comment>
<comment type="similarity">
    <text evidence="1">Belongs to the TRAFAC class TrmE-Era-EngA-EngB-Septin-like GTPase superfamily. Era GTPase family.</text>
</comment>
<name>A0AAW2HQ40_9NEOP</name>
<evidence type="ECO:0000256" key="3">
    <source>
        <dbReference type="ARBA" id="ARBA00022741"/>
    </source>
</evidence>
<dbReference type="GO" id="GO:0005525">
    <property type="term" value="F:GTP binding"/>
    <property type="evidence" value="ECO:0007669"/>
    <property type="project" value="UniProtKB-KW"/>
</dbReference>
<dbReference type="InterPro" id="IPR005225">
    <property type="entry name" value="Small_GTP-bd"/>
</dbReference>
<dbReference type="AlphaFoldDB" id="A0AAW2HQ40"/>
<protein>
    <recommendedName>
        <fullName evidence="2">GTPase Era, mitochondrial</fullName>
    </recommendedName>
    <alternativeName>
        <fullName evidence="5">ERA-like protein 1</fullName>
    </alternativeName>
</protein>
<evidence type="ECO:0000256" key="5">
    <source>
        <dbReference type="ARBA" id="ARBA00030975"/>
    </source>
</evidence>
<evidence type="ECO:0000256" key="1">
    <source>
        <dbReference type="ARBA" id="ARBA00007921"/>
    </source>
</evidence>
<dbReference type="SUPFAM" id="SSF54814">
    <property type="entry name" value="Prokaryotic type KH domain (KH-domain type II)"/>
    <property type="match status" value="1"/>
</dbReference>
<proteinExistence type="inferred from homology"/>
<dbReference type="GO" id="GO:0000028">
    <property type="term" value="P:ribosomal small subunit assembly"/>
    <property type="evidence" value="ECO:0007669"/>
    <property type="project" value="TreeGrafter"/>
</dbReference>
<gene>
    <name evidence="7" type="ORF">PYX00_005105</name>
</gene>
<dbReference type="PRINTS" id="PR00326">
    <property type="entry name" value="GTP1OBG"/>
</dbReference>
<dbReference type="InterPro" id="IPR009019">
    <property type="entry name" value="KH_sf_prok-type"/>
</dbReference>
<keyword evidence="4" id="KW-0342">GTP-binding</keyword>
<dbReference type="GO" id="GO:0019843">
    <property type="term" value="F:rRNA binding"/>
    <property type="evidence" value="ECO:0007669"/>
    <property type="project" value="TreeGrafter"/>
</dbReference>
<dbReference type="PANTHER" id="PTHR42698">
    <property type="entry name" value="GTPASE ERA"/>
    <property type="match status" value="1"/>
</dbReference>
<evidence type="ECO:0000259" key="6">
    <source>
        <dbReference type="Pfam" id="PF01926"/>
    </source>
</evidence>
<dbReference type="Pfam" id="PF01926">
    <property type="entry name" value="MMR_HSR1"/>
    <property type="match status" value="1"/>
</dbReference>
<dbReference type="GO" id="GO:0043024">
    <property type="term" value="F:ribosomal small subunit binding"/>
    <property type="evidence" value="ECO:0007669"/>
    <property type="project" value="TreeGrafter"/>
</dbReference>
<dbReference type="EMBL" id="JARGDH010000003">
    <property type="protein sequence ID" value="KAL0271959.1"/>
    <property type="molecule type" value="Genomic_DNA"/>
</dbReference>
<keyword evidence="3" id="KW-0547">Nucleotide-binding</keyword>
<dbReference type="InterPro" id="IPR027417">
    <property type="entry name" value="P-loop_NTPase"/>
</dbReference>
<dbReference type="Gene3D" id="3.40.50.300">
    <property type="entry name" value="P-loop containing nucleotide triphosphate hydrolases"/>
    <property type="match status" value="1"/>
</dbReference>
<dbReference type="NCBIfam" id="TIGR00231">
    <property type="entry name" value="small_GTP"/>
    <property type="match status" value="1"/>
</dbReference>
<dbReference type="GO" id="GO:0005759">
    <property type="term" value="C:mitochondrial matrix"/>
    <property type="evidence" value="ECO:0007669"/>
    <property type="project" value="TreeGrafter"/>
</dbReference>
<dbReference type="InterPro" id="IPR015946">
    <property type="entry name" value="KH_dom-like_a/b"/>
</dbReference>
<feature type="domain" description="G" evidence="6">
    <location>
        <begin position="42"/>
        <end position="165"/>
    </location>
</feature>
<dbReference type="SUPFAM" id="SSF52540">
    <property type="entry name" value="P-loop containing nucleoside triphosphate hydrolases"/>
    <property type="match status" value="1"/>
</dbReference>
<sequence>MYINRSLLLLISNRGIKCNHKISVFSSTWIAPKEQEIKKSVTVALIGNANSGKSTLINAMTGFQICAASLKPHTTRDYQRVFHVRDDTQIILLDTPGIISPRGKEKLKLKDIQDVSDIFPVKKAEVMGILVDAACKYTANEIGSNVMSFLRSLPQTTKFVLLLNKVDLLKDKSKLLKIVKKLTSKPISDNQAEKMNFSRIFMISALHNDGVDSFIEYLCSIAERKSFVKPVNRLSDHSDQKIVEQRVKAGLLQYFNDEVPYVCSCKLEYMQENSLGVKQIVILIMCPTERYKRIINGKPEILNKIQEECEADMSQLFGRGVNLRMEAVLEGKQSISVEIYYQLNYDLTPGP</sequence>
<dbReference type="InterPro" id="IPR005662">
    <property type="entry name" value="GTPase_Era-like"/>
</dbReference>
<evidence type="ECO:0000313" key="7">
    <source>
        <dbReference type="EMBL" id="KAL0271959.1"/>
    </source>
</evidence>
<dbReference type="PANTHER" id="PTHR42698:SF1">
    <property type="entry name" value="GTPASE ERA, MITOCHONDRIAL"/>
    <property type="match status" value="1"/>
</dbReference>
<dbReference type="InterPro" id="IPR006073">
    <property type="entry name" value="GTP-bd"/>
</dbReference>
<dbReference type="Gene3D" id="3.30.300.20">
    <property type="match status" value="1"/>
</dbReference>
<accession>A0AAW2HQ40</accession>
<evidence type="ECO:0000256" key="4">
    <source>
        <dbReference type="ARBA" id="ARBA00023134"/>
    </source>
</evidence>
<evidence type="ECO:0000256" key="2">
    <source>
        <dbReference type="ARBA" id="ARBA00019149"/>
    </source>
</evidence>